<evidence type="ECO:0000256" key="2">
    <source>
        <dbReference type="ARBA" id="ARBA00022695"/>
    </source>
</evidence>
<dbReference type="Gene3D" id="3.30.420.10">
    <property type="entry name" value="Ribonuclease H-like superfamily/Ribonuclease H"/>
    <property type="match status" value="1"/>
</dbReference>
<dbReference type="InterPro" id="IPR012337">
    <property type="entry name" value="RNaseH-like_sf"/>
</dbReference>
<evidence type="ECO:0000259" key="8">
    <source>
        <dbReference type="Pfam" id="PF17917"/>
    </source>
</evidence>
<keyword evidence="4" id="KW-0255">Endonuclease</keyword>
<dbReference type="PANTHER" id="PTHR48475">
    <property type="entry name" value="RIBONUCLEASE H"/>
    <property type="match status" value="1"/>
</dbReference>
<keyword evidence="1" id="KW-0808">Transferase</keyword>
<keyword evidence="10" id="KW-1185">Reference proteome</keyword>
<dbReference type="InterPro" id="IPR002156">
    <property type="entry name" value="RNaseH_domain"/>
</dbReference>
<keyword evidence="3" id="KW-0540">Nuclease</keyword>
<sequence length="292" mass="32427">MGPTNVHVSRGPRKIVPRQLSIHLLMEKLTVSCARPLLSERLDVMIAEVTKLKATSFILKVRFQTWVVNRAMGIKKHLHALLAIAKPKQGKTPFAYLGVSNMVVTSVLIRDEGREQHAVYYVCKVFLPAEKNYITMEKWGFALVVASRKLHPYFMAHSVVVRTDQPLNTVIKAQTMADFISEAASGGAKPSKARQPVDQSWTLITDGSSTVRATGTDYVLVPPVEDPLKYALLLTFPATNNEAEYEALITGLMIAKGAGVINLYVKCDSQLVVNQVLGECKVKEDRMIKYTE</sequence>
<proteinExistence type="predicted"/>
<evidence type="ECO:0000256" key="1">
    <source>
        <dbReference type="ARBA" id="ARBA00022679"/>
    </source>
</evidence>
<keyword evidence="2" id="KW-0548">Nucleotidyltransferase</keyword>
<dbReference type="Proteomes" id="UP000233551">
    <property type="component" value="Unassembled WGS sequence"/>
</dbReference>
<accession>A0A2I0JMT4</accession>
<protein>
    <submittedName>
        <fullName evidence="9">Uncharacterized protein</fullName>
    </submittedName>
</protein>
<reference evidence="9 10" key="1">
    <citation type="submission" date="2017-11" db="EMBL/GenBank/DDBJ databases">
        <title>De-novo sequencing of pomegranate (Punica granatum L.) genome.</title>
        <authorList>
            <person name="Akparov Z."/>
            <person name="Amiraslanov A."/>
            <person name="Hajiyeva S."/>
            <person name="Abbasov M."/>
            <person name="Kaur K."/>
            <person name="Hamwieh A."/>
            <person name="Solovyev V."/>
            <person name="Salamov A."/>
            <person name="Braich B."/>
            <person name="Kosarev P."/>
            <person name="Mahmoud A."/>
            <person name="Hajiyev E."/>
            <person name="Babayeva S."/>
            <person name="Izzatullayeva V."/>
            <person name="Mammadov A."/>
            <person name="Mammadov A."/>
            <person name="Sharifova S."/>
            <person name="Ojaghi J."/>
            <person name="Eynullazada K."/>
            <person name="Bayramov B."/>
            <person name="Abdulazimova A."/>
            <person name="Shahmuradov I."/>
        </authorList>
    </citation>
    <scope>NUCLEOTIDE SEQUENCE [LARGE SCALE GENOMIC DNA]</scope>
    <source>
        <strain evidence="10">cv. AG2017</strain>
        <tissue evidence="9">Leaf</tissue>
    </source>
</reference>
<evidence type="ECO:0000259" key="7">
    <source>
        <dbReference type="Pfam" id="PF13456"/>
    </source>
</evidence>
<dbReference type="GO" id="GO:0003676">
    <property type="term" value="F:nucleic acid binding"/>
    <property type="evidence" value="ECO:0007669"/>
    <property type="project" value="InterPro"/>
</dbReference>
<name>A0A2I0JMT4_PUNGR</name>
<comment type="caution">
    <text evidence="9">The sequence shown here is derived from an EMBL/GenBank/DDBJ whole genome shotgun (WGS) entry which is preliminary data.</text>
</comment>
<dbReference type="InterPro" id="IPR036397">
    <property type="entry name" value="RNaseH_sf"/>
</dbReference>
<feature type="domain" description="Reverse transcriptase RNase H-like" evidence="8">
    <location>
        <begin position="99"/>
        <end position="174"/>
    </location>
</feature>
<dbReference type="Pfam" id="PF13456">
    <property type="entry name" value="RVT_3"/>
    <property type="match status" value="1"/>
</dbReference>
<evidence type="ECO:0000313" key="10">
    <source>
        <dbReference type="Proteomes" id="UP000233551"/>
    </source>
</evidence>
<dbReference type="SUPFAM" id="SSF53098">
    <property type="entry name" value="Ribonuclease H-like"/>
    <property type="match status" value="1"/>
</dbReference>
<evidence type="ECO:0000313" key="9">
    <source>
        <dbReference type="EMBL" id="PKI57594.1"/>
    </source>
</evidence>
<dbReference type="PANTHER" id="PTHR48475:SF1">
    <property type="entry name" value="RNASE H TYPE-1 DOMAIN-CONTAINING PROTEIN"/>
    <property type="match status" value="1"/>
</dbReference>
<evidence type="ECO:0000256" key="5">
    <source>
        <dbReference type="ARBA" id="ARBA00022801"/>
    </source>
</evidence>
<dbReference type="EMBL" id="PGOL01001504">
    <property type="protein sequence ID" value="PKI57594.1"/>
    <property type="molecule type" value="Genomic_DNA"/>
</dbReference>
<gene>
    <name evidence="9" type="ORF">CRG98_022065</name>
</gene>
<dbReference type="GO" id="GO:0004523">
    <property type="term" value="F:RNA-DNA hybrid ribonuclease activity"/>
    <property type="evidence" value="ECO:0007669"/>
    <property type="project" value="InterPro"/>
</dbReference>
<dbReference type="AlphaFoldDB" id="A0A2I0JMT4"/>
<organism evidence="9 10">
    <name type="scientific">Punica granatum</name>
    <name type="common">Pomegranate</name>
    <dbReference type="NCBI Taxonomy" id="22663"/>
    <lineage>
        <taxon>Eukaryota</taxon>
        <taxon>Viridiplantae</taxon>
        <taxon>Streptophyta</taxon>
        <taxon>Embryophyta</taxon>
        <taxon>Tracheophyta</taxon>
        <taxon>Spermatophyta</taxon>
        <taxon>Magnoliopsida</taxon>
        <taxon>eudicotyledons</taxon>
        <taxon>Gunneridae</taxon>
        <taxon>Pentapetalae</taxon>
        <taxon>rosids</taxon>
        <taxon>malvids</taxon>
        <taxon>Myrtales</taxon>
        <taxon>Lythraceae</taxon>
        <taxon>Punica</taxon>
    </lineage>
</organism>
<dbReference type="SUPFAM" id="SSF56672">
    <property type="entry name" value="DNA/RNA polymerases"/>
    <property type="match status" value="1"/>
</dbReference>
<dbReference type="Pfam" id="PF17917">
    <property type="entry name" value="RT_RNaseH"/>
    <property type="match status" value="1"/>
</dbReference>
<feature type="domain" description="RNase H type-1" evidence="7">
    <location>
        <begin position="238"/>
        <end position="289"/>
    </location>
</feature>
<dbReference type="InterPro" id="IPR041373">
    <property type="entry name" value="RT_RNaseH"/>
</dbReference>
<evidence type="ECO:0000256" key="4">
    <source>
        <dbReference type="ARBA" id="ARBA00022759"/>
    </source>
</evidence>
<evidence type="ECO:0000256" key="3">
    <source>
        <dbReference type="ARBA" id="ARBA00022722"/>
    </source>
</evidence>
<dbReference type="GO" id="GO:0003964">
    <property type="term" value="F:RNA-directed DNA polymerase activity"/>
    <property type="evidence" value="ECO:0007669"/>
    <property type="project" value="UniProtKB-KW"/>
</dbReference>
<keyword evidence="6" id="KW-0695">RNA-directed DNA polymerase</keyword>
<dbReference type="InterPro" id="IPR043502">
    <property type="entry name" value="DNA/RNA_pol_sf"/>
</dbReference>
<keyword evidence="5" id="KW-0378">Hydrolase</keyword>
<evidence type="ECO:0000256" key="6">
    <source>
        <dbReference type="ARBA" id="ARBA00022918"/>
    </source>
</evidence>
<dbReference type="STRING" id="22663.A0A2I0JMT4"/>